<dbReference type="Proteomes" id="UP000769157">
    <property type="component" value="Unassembled WGS sequence"/>
</dbReference>
<dbReference type="RefSeq" id="XP_046063269.1">
    <property type="nucleotide sequence ID" value="XM_046203499.1"/>
</dbReference>
<reference evidence="1" key="2">
    <citation type="submission" date="2021-01" db="EMBL/GenBank/DDBJ databases">
        <authorList>
            <person name="Schikora-Tamarit M.A."/>
        </authorList>
    </citation>
    <scope>NUCLEOTIDE SEQUENCE</scope>
    <source>
        <strain evidence="1">CBS6075</strain>
    </source>
</reference>
<organism evidence="1 2">
    <name type="scientific">Ogataea philodendri</name>
    <dbReference type="NCBI Taxonomy" id="1378263"/>
    <lineage>
        <taxon>Eukaryota</taxon>
        <taxon>Fungi</taxon>
        <taxon>Dikarya</taxon>
        <taxon>Ascomycota</taxon>
        <taxon>Saccharomycotina</taxon>
        <taxon>Pichiomycetes</taxon>
        <taxon>Pichiales</taxon>
        <taxon>Pichiaceae</taxon>
        <taxon>Ogataea</taxon>
    </lineage>
</organism>
<protein>
    <submittedName>
        <fullName evidence="1">Uncharacterized protein</fullName>
    </submittedName>
</protein>
<dbReference type="EMBL" id="JAEUBE010000158">
    <property type="protein sequence ID" value="KAH3668855.1"/>
    <property type="molecule type" value="Genomic_DNA"/>
</dbReference>
<proteinExistence type="predicted"/>
<comment type="caution">
    <text evidence="1">The sequence shown here is derived from an EMBL/GenBank/DDBJ whole genome shotgun (WGS) entry which is preliminary data.</text>
</comment>
<dbReference type="AlphaFoldDB" id="A0A9P8T857"/>
<gene>
    <name evidence="1" type="ORF">OGAPHI_002610</name>
</gene>
<keyword evidence="2" id="KW-1185">Reference proteome</keyword>
<accession>A0A9P8T857</accession>
<name>A0A9P8T857_9ASCO</name>
<dbReference type="GeneID" id="70234577"/>
<evidence type="ECO:0000313" key="1">
    <source>
        <dbReference type="EMBL" id="KAH3668855.1"/>
    </source>
</evidence>
<sequence>MIDSMVFNSALSTSLIFNGREASFLSSSGSTLFSKEYSENPDRAWFTTDENLAGCAVDKEIFLDGLHGLFVAHSGRVQNALRKLQSLWSDLEDALGGQVLHVFGQNSTSFQIVVTTVGSLDHVPQESLKVGGNTDVHSWRVGLLNLDLIVFSGVQESVEDVVFVGCNHQLLDRKSHLFSVETSKDVTKVSAWHHKLDLEVGLFSFWDLVQQLEVGVEVVSHLCEDSSPVDRVDCSDVVFLVELGISKHFLHNVLTVVKGTFHRKSVDVIVQNRGHLLFLQRRDSACWVEDEHRNVLFVSEAVNSSGSSVTGSGSNNGDDVSRLTCLLGSIFSGQEELKQITDKLQSNVFESVSWAVEQLQQVQVLLRVDRDQWSDLLSSEGGVGLGDQGLELVIGDLGLLDVESHDVEGQSLK</sequence>
<reference evidence="1" key="1">
    <citation type="journal article" date="2021" name="Open Biol.">
        <title>Shared evolutionary footprints suggest mitochondrial oxidative damage underlies multiple complex I losses in fungi.</title>
        <authorList>
            <person name="Schikora-Tamarit M.A."/>
            <person name="Marcet-Houben M."/>
            <person name="Nosek J."/>
            <person name="Gabaldon T."/>
        </authorList>
    </citation>
    <scope>NUCLEOTIDE SEQUENCE</scope>
    <source>
        <strain evidence="1">CBS6075</strain>
    </source>
</reference>
<evidence type="ECO:0000313" key="2">
    <source>
        <dbReference type="Proteomes" id="UP000769157"/>
    </source>
</evidence>